<evidence type="ECO:0000313" key="2">
    <source>
        <dbReference type="EMBL" id="KAL0178724.1"/>
    </source>
</evidence>
<gene>
    <name evidence="2" type="ORF">M9458_027618</name>
</gene>
<feature type="non-terminal residue" evidence="2">
    <location>
        <position position="61"/>
    </location>
</feature>
<name>A0ABD0PXH7_CIRMR</name>
<evidence type="ECO:0000313" key="3">
    <source>
        <dbReference type="Proteomes" id="UP001529510"/>
    </source>
</evidence>
<feature type="chain" id="PRO_5044740983" evidence="1">
    <location>
        <begin position="20"/>
        <end position="61"/>
    </location>
</feature>
<protein>
    <submittedName>
        <fullName evidence="2">Uncharacterized protein</fullName>
    </submittedName>
</protein>
<dbReference type="Proteomes" id="UP001529510">
    <property type="component" value="Unassembled WGS sequence"/>
</dbReference>
<reference evidence="2 3" key="1">
    <citation type="submission" date="2024-05" db="EMBL/GenBank/DDBJ databases">
        <title>Genome sequencing and assembly of Indian major carp, Cirrhinus mrigala (Hamilton, 1822).</title>
        <authorList>
            <person name="Mohindra V."/>
            <person name="Chowdhury L.M."/>
            <person name="Lal K."/>
            <person name="Jena J.K."/>
        </authorList>
    </citation>
    <scope>NUCLEOTIDE SEQUENCE [LARGE SCALE GENOMIC DNA]</scope>
    <source>
        <strain evidence="2">CM1030</strain>
        <tissue evidence="2">Blood</tissue>
    </source>
</reference>
<organism evidence="2 3">
    <name type="scientific">Cirrhinus mrigala</name>
    <name type="common">Mrigala</name>
    <dbReference type="NCBI Taxonomy" id="683832"/>
    <lineage>
        <taxon>Eukaryota</taxon>
        <taxon>Metazoa</taxon>
        <taxon>Chordata</taxon>
        <taxon>Craniata</taxon>
        <taxon>Vertebrata</taxon>
        <taxon>Euteleostomi</taxon>
        <taxon>Actinopterygii</taxon>
        <taxon>Neopterygii</taxon>
        <taxon>Teleostei</taxon>
        <taxon>Ostariophysi</taxon>
        <taxon>Cypriniformes</taxon>
        <taxon>Cyprinidae</taxon>
        <taxon>Labeoninae</taxon>
        <taxon>Labeonini</taxon>
        <taxon>Cirrhinus</taxon>
    </lineage>
</organism>
<keyword evidence="1" id="KW-0732">Signal</keyword>
<feature type="non-terminal residue" evidence="2">
    <location>
        <position position="1"/>
    </location>
</feature>
<sequence>VSANIALEALVLRPAALMGLLCTVVQRPPLLPPVADAGHAGSGSEHNTLLNFRCHTVNVSG</sequence>
<comment type="caution">
    <text evidence="2">The sequence shown here is derived from an EMBL/GenBank/DDBJ whole genome shotgun (WGS) entry which is preliminary data.</text>
</comment>
<keyword evidence="3" id="KW-1185">Reference proteome</keyword>
<dbReference type="AlphaFoldDB" id="A0ABD0PXH7"/>
<proteinExistence type="predicted"/>
<accession>A0ABD0PXH7</accession>
<evidence type="ECO:0000256" key="1">
    <source>
        <dbReference type="SAM" id="SignalP"/>
    </source>
</evidence>
<dbReference type="EMBL" id="JAMKFB020000013">
    <property type="protein sequence ID" value="KAL0178724.1"/>
    <property type="molecule type" value="Genomic_DNA"/>
</dbReference>
<feature type="signal peptide" evidence="1">
    <location>
        <begin position="1"/>
        <end position="19"/>
    </location>
</feature>